<keyword evidence="5 8" id="KW-0812">Transmembrane</keyword>
<evidence type="ECO:0000256" key="2">
    <source>
        <dbReference type="ARBA" id="ARBA00004141"/>
    </source>
</evidence>
<name>A0A507CP48_9FUNG</name>
<feature type="transmembrane region" description="Helical" evidence="8">
    <location>
        <begin position="516"/>
        <end position="536"/>
    </location>
</feature>
<dbReference type="Pfam" id="PF04515">
    <property type="entry name" value="Choline_transpo"/>
    <property type="match status" value="1"/>
</dbReference>
<dbReference type="GO" id="GO:0022857">
    <property type="term" value="F:transmembrane transporter activity"/>
    <property type="evidence" value="ECO:0007669"/>
    <property type="project" value="UniProtKB-UniRule"/>
</dbReference>
<dbReference type="InterPro" id="IPR007603">
    <property type="entry name" value="Choline_transptr-like"/>
</dbReference>
<sequence length="580" mass="64242">MHIQPYSHIQHSPAVQSPHTLSCLQMASSENLIDKNHPYQHYYLPPAQPPQSNPAPQYAHPPYYHQPPPPPNPYYQHPHPHHQSYPPPLHQQQQQQPYIPPPQNYAIPSYPPPPAPPVQSSSDQKFQKHGPKDLWAAILFLVNLAAFLVAAYFGISHLRLTSPNSPAPATPNPGTVSLTSQQVGTLIAISVGTGFLFTSVYFLAMIKFAGELIHISFWFSIIVNFAMAAYLLYLRQYLIGIIWVLFAFLWAWMYWSWRSRIPFARLLLSSVTALIARFWGTVVTGFIGLVLGSAWYILWILATSGIIQNGQDNHWNSATAYLVLIFMIFTFYWTSQVIANTVHVTVSGVFATYYFLGTGTPGVGQIQVPGVPSAASAGRALTTSFGSVCFGSLIIALLQTIRTIMRMLANQAAEEGNMLIVFCIVCANCCLGMIESLIEYFNQYAFVQVAVYGKDYCSAARSTWQLIKTRGIDAVINDNLIGNVLMMGGLLVGLLAGFIGYIYAKFSPDIPDTGGYYASIVLICFFVAYAEFTILAEVINSGVITTFVCLAEDPGALYRTKPDLYEAIRQTYPQVSYAAV</sequence>
<feature type="transmembrane region" description="Helical" evidence="8">
    <location>
        <begin position="376"/>
        <end position="398"/>
    </location>
</feature>
<feature type="compositionally biased region" description="Pro residues" evidence="9">
    <location>
        <begin position="98"/>
        <end position="117"/>
    </location>
</feature>
<evidence type="ECO:0000256" key="1">
    <source>
        <dbReference type="ARBA" id="ARBA00002957"/>
    </source>
</evidence>
<feature type="transmembrane region" description="Helical" evidence="8">
    <location>
        <begin position="337"/>
        <end position="356"/>
    </location>
</feature>
<accession>A0A507CP48</accession>
<evidence type="ECO:0000256" key="4">
    <source>
        <dbReference type="ARBA" id="ARBA00015388"/>
    </source>
</evidence>
<feature type="transmembrane region" description="Helical" evidence="8">
    <location>
        <begin position="215"/>
        <end position="233"/>
    </location>
</feature>
<evidence type="ECO:0000313" key="10">
    <source>
        <dbReference type="EMBL" id="TPX40919.1"/>
    </source>
</evidence>
<comment type="similarity">
    <text evidence="3 8">Belongs to the CTL (choline transporter-like) family.</text>
</comment>
<feature type="transmembrane region" description="Helical" evidence="8">
    <location>
        <begin position="314"/>
        <end position="332"/>
    </location>
</feature>
<evidence type="ECO:0000256" key="3">
    <source>
        <dbReference type="ARBA" id="ARBA00007168"/>
    </source>
</evidence>
<comment type="caution">
    <text evidence="10">The sequence shown here is derived from an EMBL/GenBank/DDBJ whole genome shotgun (WGS) entry which is preliminary data.</text>
</comment>
<proteinExistence type="inferred from homology"/>
<feature type="transmembrane region" description="Helical" evidence="8">
    <location>
        <begin position="183"/>
        <end position="203"/>
    </location>
</feature>
<dbReference type="Proteomes" id="UP000320475">
    <property type="component" value="Unassembled WGS sequence"/>
</dbReference>
<evidence type="ECO:0000256" key="7">
    <source>
        <dbReference type="ARBA" id="ARBA00023136"/>
    </source>
</evidence>
<gene>
    <name evidence="10" type="ORF">SeLEV6574_g06349</name>
</gene>
<feature type="compositionally biased region" description="Pro residues" evidence="9">
    <location>
        <begin position="64"/>
        <end position="73"/>
    </location>
</feature>
<dbReference type="GO" id="GO:0005886">
    <property type="term" value="C:plasma membrane"/>
    <property type="evidence" value="ECO:0007669"/>
    <property type="project" value="UniProtKB-SubCell"/>
</dbReference>
<evidence type="ECO:0000256" key="5">
    <source>
        <dbReference type="ARBA" id="ARBA00022692"/>
    </source>
</evidence>
<evidence type="ECO:0000256" key="9">
    <source>
        <dbReference type="SAM" id="MobiDB-lite"/>
    </source>
</evidence>
<evidence type="ECO:0000256" key="8">
    <source>
        <dbReference type="RuleBase" id="RU368066"/>
    </source>
</evidence>
<dbReference type="OrthoDB" id="44736at2759"/>
<keyword evidence="7 8" id="KW-0472">Membrane</keyword>
<organism evidence="10 11">
    <name type="scientific">Synchytrium endobioticum</name>
    <dbReference type="NCBI Taxonomy" id="286115"/>
    <lineage>
        <taxon>Eukaryota</taxon>
        <taxon>Fungi</taxon>
        <taxon>Fungi incertae sedis</taxon>
        <taxon>Chytridiomycota</taxon>
        <taxon>Chytridiomycota incertae sedis</taxon>
        <taxon>Chytridiomycetes</taxon>
        <taxon>Synchytriales</taxon>
        <taxon>Synchytriaceae</taxon>
        <taxon>Synchytrium</taxon>
    </lineage>
</organism>
<dbReference type="AlphaFoldDB" id="A0A507CP48"/>
<feature type="transmembrane region" description="Helical" evidence="8">
    <location>
        <begin position="239"/>
        <end position="257"/>
    </location>
</feature>
<reference evidence="10 11" key="1">
    <citation type="journal article" date="2019" name="Sci. Rep.">
        <title>Comparative genomics of chytrid fungi reveal insights into the obligate biotrophic and pathogenic lifestyle of Synchytrium endobioticum.</title>
        <authorList>
            <person name="van de Vossenberg B.T.L.H."/>
            <person name="Warris S."/>
            <person name="Nguyen H.D.T."/>
            <person name="van Gent-Pelzer M.P.E."/>
            <person name="Joly D.L."/>
            <person name="van de Geest H.C."/>
            <person name="Bonants P.J.M."/>
            <person name="Smith D.S."/>
            <person name="Levesque C.A."/>
            <person name="van der Lee T.A.J."/>
        </authorList>
    </citation>
    <scope>NUCLEOTIDE SEQUENCE [LARGE SCALE GENOMIC DNA]</scope>
    <source>
        <strain evidence="10 11">LEV6574</strain>
    </source>
</reference>
<evidence type="ECO:0000313" key="11">
    <source>
        <dbReference type="Proteomes" id="UP000320475"/>
    </source>
</evidence>
<comment type="subcellular location">
    <subcellularLocation>
        <location evidence="8">Cell membrane</location>
        <topology evidence="8">Multi-pass membrane protein</topology>
    </subcellularLocation>
    <subcellularLocation>
        <location evidence="2">Membrane</location>
        <topology evidence="2">Multi-pass membrane protein</topology>
    </subcellularLocation>
</comment>
<feature type="region of interest" description="Disordered" evidence="9">
    <location>
        <begin position="39"/>
        <end position="126"/>
    </location>
</feature>
<feature type="compositionally biased region" description="Low complexity" evidence="9">
    <location>
        <begin position="54"/>
        <end position="63"/>
    </location>
</feature>
<keyword evidence="6 8" id="KW-1133">Transmembrane helix</keyword>
<evidence type="ECO:0000256" key="6">
    <source>
        <dbReference type="ARBA" id="ARBA00022989"/>
    </source>
</evidence>
<comment type="function">
    <text evidence="1 8">Probably involved in transport through the plasma membrane.</text>
</comment>
<protein>
    <recommendedName>
        <fullName evidence="4 8">Protein PNS1</fullName>
    </recommendedName>
</protein>
<feature type="transmembrane region" description="Helical" evidence="8">
    <location>
        <begin position="480"/>
        <end position="504"/>
    </location>
</feature>
<feature type="transmembrane region" description="Helical" evidence="8">
    <location>
        <begin position="134"/>
        <end position="155"/>
    </location>
</feature>
<dbReference type="EMBL" id="QEAM01000353">
    <property type="protein sequence ID" value="TPX40919.1"/>
    <property type="molecule type" value="Genomic_DNA"/>
</dbReference>
<feature type="transmembrane region" description="Helical" evidence="8">
    <location>
        <begin position="278"/>
        <end position="302"/>
    </location>
</feature>
<dbReference type="PANTHER" id="PTHR12385">
    <property type="entry name" value="CHOLINE TRANSPORTER-LIKE (SLC FAMILY 44)"/>
    <property type="match status" value="1"/>
</dbReference>
<dbReference type="PANTHER" id="PTHR12385:SF4">
    <property type="entry name" value="PROTEIN PNS1"/>
    <property type="match status" value="1"/>
</dbReference>